<organism evidence="1 2">
    <name type="scientific">Sulfobacillus benefaciens</name>
    <dbReference type="NCBI Taxonomy" id="453960"/>
    <lineage>
        <taxon>Bacteria</taxon>
        <taxon>Bacillati</taxon>
        <taxon>Bacillota</taxon>
        <taxon>Clostridia</taxon>
        <taxon>Eubacteriales</taxon>
        <taxon>Clostridiales Family XVII. Incertae Sedis</taxon>
        <taxon>Sulfobacillus</taxon>
    </lineage>
</organism>
<gene>
    <name evidence="1" type="ORF">C7B46_11550</name>
</gene>
<sequence length="150" mass="15981">MSPFIQQLVLVGSARLYEQGVFTAAGEESALTLAPNANYVYVLYELDLSPHDINLVVALTGPNIVGGASIRSLGYPVDAAYLATPEAPINLTVQNGTDSATFVTVRYAQLTSLKYRQIVDPSYQGETAGWAAQLSRVNAMPSGVSTQRKG</sequence>
<name>A0A2T2XEW0_9FIRM</name>
<evidence type="ECO:0000313" key="2">
    <source>
        <dbReference type="Proteomes" id="UP000242972"/>
    </source>
</evidence>
<accession>A0A2T2XEW0</accession>
<dbReference type="EMBL" id="PXYW01000028">
    <property type="protein sequence ID" value="PSR33030.1"/>
    <property type="molecule type" value="Genomic_DNA"/>
</dbReference>
<reference evidence="1 2" key="1">
    <citation type="journal article" date="2014" name="BMC Genomics">
        <title>Comparison of environmental and isolate Sulfobacillus genomes reveals diverse carbon, sulfur, nitrogen, and hydrogen metabolisms.</title>
        <authorList>
            <person name="Justice N.B."/>
            <person name="Norman A."/>
            <person name="Brown C.T."/>
            <person name="Singh A."/>
            <person name="Thomas B.C."/>
            <person name="Banfield J.F."/>
        </authorList>
    </citation>
    <scope>NUCLEOTIDE SEQUENCE [LARGE SCALE GENOMIC DNA]</scope>
    <source>
        <strain evidence="1">AMDSBA4</strain>
    </source>
</reference>
<comment type="caution">
    <text evidence="1">The sequence shown here is derived from an EMBL/GenBank/DDBJ whole genome shotgun (WGS) entry which is preliminary data.</text>
</comment>
<dbReference type="Proteomes" id="UP000242972">
    <property type="component" value="Unassembled WGS sequence"/>
</dbReference>
<proteinExistence type="predicted"/>
<protein>
    <submittedName>
        <fullName evidence="1">Uncharacterized protein</fullName>
    </submittedName>
</protein>
<evidence type="ECO:0000313" key="1">
    <source>
        <dbReference type="EMBL" id="PSR33030.1"/>
    </source>
</evidence>
<dbReference type="AlphaFoldDB" id="A0A2T2XEW0"/>